<evidence type="ECO:0000256" key="1">
    <source>
        <dbReference type="ARBA" id="ARBA00006484"/>
    </source>
</evidence>
<comment type="similarity">
    <text evidence="1 3">Belongs to the short-chain dehydrogenases/reductases (SDR) family.</text>
</comment>
<evidence type="ECO:0000313" key="5">
    <source>
        <dbReference type="Proteomes" id="UP001139179"/>
    </source>
</evidence>
<dbReference type="CDD" id="cd05233">
    <property type="entry name" value="SDR_c"/>
    <property type="match status" value="1"/>
</dbReference>
<sequence>MQMNYSKKTALVTGASSGIGEVFANELAKKGCNLLLVARSEDKLKQLAHNLQDTYLINAIPLSVDLSSITAAQKLGQEVENLGITIDILINNAGFGTMGVFNQILSTRIHQEIQLNVLSLTELTHHFIGSMIERKEGIIINVASMTAFQPTPYMAVYGATKAYVLSFTEALWAEYRDSGIQIVALCPGETKSSFHAVSGTDSLKSKRMEPIDVVNAAFKAVEKGRSHTIVGRNNFIMAQLPRFLPRSTVVKFAKAVFQSALTKK</sequence>
<dbReference type="PRINTS" id="PR00080">
    <property type="entry name" value="SDRFAMILY"/>
</dbReference>
<dbReference type="Gene3D" id="3.40.50.720">
    <property type="entry name" value="NAD(P)-binding Rossmann-like Domain"/>
    <property type="match status" value="1"/>
</dbReference>
<evidence type="ECO:0000313" key="4">
    <source>
        <dbReference type="EMBL" id="MCM3715193.1"/>
    </source>
</evidence>
<gene>
    <name evidence="4" type="ORF">M3202_13975</name>
</gene>
<dbReference type="GO" id="GO:0016491">
    <property type="term" value="F:oxidoreductase activity"/>
    <property type="evidence" value="ECO:0007669"/>
    <property type="project" value="UniProtKB-KW"/>
</dbReference>
<accession>A0A9X2IR33</accession>
<dbReference type="EMBL" id="JAMBOL010000013">
    <property type="protein sequence ID" value="MCM3715193.1"/>
    <property type="molecule type" value="Genomic_DNA"/>
</dbReference>
<dbReference type="SUPFAM" id="SSF51735">
    <property type="entry name" value="NAD(P)-binding Rossmann-fold domains"/>
    <property type="match status" value="1"/>
</dbReference>
<dbReference type="InterPro" id="IPR002347">
    <property type="entry name" value="SDR_fam"/>
</dbReference>
<dbReference type="Pfam" id="PF00106">
    <property type="entry name" value="adh_short"/>
    <property type="match status" value="1"/>
</dbReference>
<protein>
    <submittedName>
        <fullName evidence="4">SDR family oxidoreductase</fullName>
    </submittedName>
</protein>
<dbReference type="PANTHER" id="PTHR43086">
    <property type="entry name" value="VERY-LONG-CHAIN 3-OXOOACYL-COA REDUCTASE"/>
    <property type="match status" value="1"/>
</dbReference>
<comment type="caution">
    <text evidence="4">The sequence shown here is derived from an EMBL/GenBank/DDBJ whole genome shotgun (WGS) entry which is preliminary data.</text>
</comment>
<keyword evidence="5" id="KW-1185">Reference proteome</keyword>
<dbReference type="PRINTS" id="PR00081">
    <property type="entry name" value="GDHRDH"/>
</dbReference>
<dbReference type="PANTHER" id="PTHR43086:SF3">
    <property type="entry name" value="NADP-DEPENDENT 3-HYDROXY ACID DEHYDROGENASE YDFG"/>
    <property type="match status" value="1"/>
</dbReference>
<dbReference type="PIRSF" id="PIRSF000126">
    <property type="entry name" value="11-beta-HSD1"/>
    <property type="match status" value="1"/>
</dbReference>
<name>A0A9X2IR33_9BACI</name>
<dbReference type="AlphaFoldDB" id="A0A9X2IR33"/>
<evidence type="ECO:0000256" key="2">
    <source>
        <dbReference type="ARBA" id="ARBA00023002"/>
    </source>
</evidence>
<reference evidence="4" key="1">
    <citation type="submission" date="2022-05" db="EMBL/GenBank/DDBJ databases">
        <title>Comparative Genomics of Spacecraft Associated Microbes.</title>
        <authorList>
            <person name="Tran M.T."/>
            <person name="Wright A."/>
            <person name="Seuylemezian A."/>
            <person name="Eisen J."/>
            <person name="Coil D."/>
        </authorList>
    </citation>
    <scope>NUCLEOTIDE SEQUENCE</scope>
    <source>
        <strain evidence="4">214.1.1</strain>
    </source>
</reference>
<evidence type="ECO:0000256" key="3">
    <source>
        <dbReference type="RuleBase" id="RU000363"/>
    </source>
</evidence>
<dbReference type="InterPro" id="IPR036291">
    <property type="entry name" value="NAD(P)-bd_dom_sf"/>
</dbReference>
<keyword evidence="2" id="KW-0560">Oxidoreductase</keyword>
<proteinExistence type="inferred from homology"/>
<dbReference type="Proteomes" id="UP001139179">
    <property type="component" value="Unassembled WGS sequence"/>
</dbReference>
<organism evidence="4 5">
    <name type="scientific">Halalkalibacter oceani</name>
    <dbReference type="NCBI Taxonomy" id="1653776"/>
    <lineage>
        <taxon>Bacteria</taxon>
        <taxon>Bacillati</taxon>
        <taxon>Bacillota</taxon>
        <taxon>Bacilli</taxon>
        <taxon>Bacillales</taxon>
        <taxon>Bacillaceae</taxon>
        <taxon>Halalkalibacter</taxon>
    </lineage>
</organism>